<dbReference type="GO" id="GO:0015424">
    <property type="term" value="F:ABC-type amino acid transporter activity"/>
    <property type="evidence" value="ECO:0007669"/>
    <property type="project" value="InterPro"/>
</dbReference>
<evidence type="ECO:0000313" key="7">
    <source>
        <dbReference type="EMBL" id="MBB3232684.1"/>
    </source>
</evidence>
<dbReference type="EMBL" id="JACHXR010000014">
    <property type="protein sequence ID" value="MBB3232684.1"/>
    <property type="molecule type" value="Genomic_DNA"/>
</dbReference>
<evidence type="ECO:0000256" key="1">
    <source>
        <dbReference type="ARBA" id="ARBA00004417"/>
    </source>
</evidence>
<evidence type="ECO:0000259" key="6">
    <source>
        <dbReference type="PROSITE" id="PS50893"/>
    </source>
</evidence>
<dbReference type="InterPro" id="IPR027417">
    <property type="entry name" value="P-loop_NTPase"/>
</dbReference>
<dbReference type="InterPro" id="IPR003593">
    <property type="entry name" value="AAA+_ATPase"/>
</dbReference>
<name>A0A7W5EWC5_9GAMM</name>
<dbReference type="PANTHER" id="PTHR43166">
    <property type="entry name" value="AMINO ACID IMPORT ATP-BINDING PROTEIN"/>
    <property type="match status" value="1"/>
</dbReference>
<dbReference type="PANTHER" id="PTHR43166:SF15">
    <property type="entry name" value="HISTIDINE TRANSPORT ATP-BINDING PROTEIN HISP"/>
    <property type="match status" value="1"/>
</dbReference>
<keyword evidence="5 7" id="KW-0067">ATP-binding</keyword>
<protein>
    <submittedName>
        <fullName evidence="7">Putative amino-acid transport system ATP-binding protein</fullName>
        <ecNumber evidence="7">3.6.3.-</ecNumber>
    </submittedName>
</protein>
<dbReference type="Gene3D" id="3.40.50.300">
    <property type="entry name" value="P-loop containing nucleotide triphosphate hydrolases"/>
    <property type="match status" value="1"/>
</dbReference>
<evidence type="ECO:0000256" key="2">
    <source>
        <dbReference type="ARBA" id="ARBA00005417"/>
    </source>
</evidence>
<dbReference type="InterPro" id="IPR030679">
    <property type="entry name" value="ABC_ATPase_HisP-typ"/>
</dbReference>
<dbReference type="GO" id="GO:0005524">
    <property type="term" value="F:ATP binding"/>
    <property type="evidence" value="ECO:0007669"/>
    <property type="project" value="UniProtKB-KW"/>
</dbReference>
<feature type="domain" description="ABC transporter" evidence="6">
    <location>
        <begin position="2"/>
        <end position="239"/>
    </location>
</feature>
<dbReference type="RefSeq" id="WP_183385114.1">
    <property type="nucleotide sequence ID" value="NZ_JACHXR010000014.1"/>
</dbReference>
<keyword evidence="7" id="KW-0378">Hydrolase</keyword>
<dbReference type="PIRSF" id="PIRSF039085">
    <property type="entry name" value="ABC_ATPase_HisP"/>
    <property type="match status" value="1"/>
</dbReference>
<gene>
    <name evidence="7" type="ORF">FHR97_003557</name>
</gene>
<dbReference type="Pfam" id="PF00005">
    <property type="entry name" value="ABC_tran"/>
    <property type="match status" value="1"/>
</dbReference>
<accession>A0A7W5EWC5</accession>
<proteinExistence type="inferred from homology"/>
<evidence type="ECO:0000313" key="8">
    <source>
        <dbReference type="Proteomes" id="UP000518892"/>
    </source>
</evidence>
<dbReference type="Proteomes" id="UP000518892">
    <property type="component" value="Unassembled WGS sequence"/>
</dbReference>
<comment type="similarity">
    <text evidence="2">Belongs to the ABC transporter superfamily.</text>
</comment>
<keyword evidence="8" id="KW-1185">Reference proteome</keyword>
<dbReference type="GO" id="GO:0005886">
    <property type="term" value="C:plasma membrane"/>
    <property type="evidence" value="ECO:0007669"/>
    <property type="project" value="UniProtKB-SubCell"/>
</dbReference>
<comment type="subcellular location">
    <subcellularLocation>
        <location evidence="1">Cell inner membrane</location>
        <topology evidence="1">Peripheral membrane protein</topology>
    </subcellularLocation>
</comment>
<dbReference type="SMART" id="SM00382">
    <property type="entry name" value="AAA"/>
    <property type="match status" value="1"/>
</dbReference>
<dbReference type="InterPro" id="IPR050086">
    <property type="entry name" value="MetN_ABC_transporter-like"/>
</dbReference>
<evidence type="ECO:0000256" key="3">
    <source>
        <dbReference type="ARBA" id="ARBA00022448"/>
    </source>
</evidence>
<dbReference type="EC" id="3.6.3.-" evidence="7"/>
<evidence type="ECO:0000256" key="5">
    <source>
        <dbReference type="ARBA" id="ARBA00022840"/>
    </source>
</evidence>
<evidence type="ECO:0000256" key="4">
    <source>
        <dbReference type="ARBA" id="ARBA00022741"/>
    </source>
</evidence>
<dbReference type="PROSITE" id="PS00211">
    <property type="entry name" value="ABC_TRANSPORTER_1"/>
    <property type="match status" value="1"/>
</dbReference>
<keyword evidence="3" id="KW-0813">Transport</keyword>
<comment type="caution">
    <text evidence="7">The sequence shown here is derived from an EMBL/GenBank/DDBJ whole genome shotgun (WGS) entry which is preliminary data.</text>
</comment>
<organism evidence="7 8">
    <name type="scientific">Halomonas stenophila</name>
    <dbReference type="NCBI Taxonomy" id="795312"/>
    <lineage>
        <taxon>Bacteria</taxon>
        <taxon>Pseudomonadati</taxon>
        <taxon>Pseudomonadota</taxon>
        <taxon>Gammaproteobacteria</taxon>
        <taxon>Oceanospirillales</taxon>
        <taxon>Halomonadaceae</taxon>
        <taxon>Halomonas</taxon>
    </lineage>
</organism>
<dbReference type="GO" id="GO:0016887">
    <property type="term" value="F:ATP hydrolysis activity"/>
    <property type="evidence" value="ECO:0007669"/>
    <property type="project" value="InterPro"/>
</dbReference>
<dbReference type="CDD" id="cd03262">
    <property type="entry name" value="ABC_HisP_GlnQ"/>
    <property type="match status" value="1"/>
</dbReference>
<dbReference type="InterPro" id="IPR003439">
    <property type="entry name" value="ABC_transporter-like_ATP-bd"/>
</dbReference>
<dbReference type="AlphaFoldDB" id="A0A7W5EWC5"/>
<keyword evidence="4" id="KW-0547">Nucleotide-binding</keyword>
<dbReference type="SUPFAM" id="SSF52540">
    <property type="entry name" value="P-loop containing nucleoside triphosphate hydrolases"/>
    <property type="match status" value="1"/>
</dbReference>
<sequence length="252" mass="27611">MIQVANLVKRFGDATVLDGIDLAIDQGEIIVVIGPSGTGKSTLLRCLNFLERPDAGQLTLGDLDVDVTRATRADILAARRRTAFVFQNYALFANKTALQNIVEGLIVVNRWPKAKAHARGREILRRIGLTDKADAYPASLSGGQQQRVGIGRAMAAQAEVILFDEPTSSLDPEWVEEVLALMKQLAAERQTMLVVTHEMGFARDVADRVVFMEGGRIVEQGPPSQLFNAPRDPRTRDFLRKVLAAQPAIQPS</sequence>
<reference evidence="7 8" key="1">
    <citation type="submission" date="2020-08" db="EMBL/GenBank/DDBJ databases">
        <title>Genomic Encyclopedia of Type Strains, Phase III (KMG-III): the genomes of soil and plant-associated and newly described type strains.</title>
        <authorList>
            <person name="Whitman W."/>
        </authorList>
    </citation>
    <scope>NUCLEOTIDE SEQUENCE [LARGE SCALE GENOMIC DNA]</scope>
    <source>
        <strain evidence="7 8">CECT 7744</strain>
    </source>
</reference>
<dbReference type="PROSITE" id="PS50893">
    <property type="entry name" value="ABC_TRANSPORTER_2"/>
    <property type="match status" value="1"/>
</dbReference>
<dbReference type="InterPro" id="IPR017871">
    <property type="entry name" value="ABC_transporter-like_CS"/>
</dbReference>